<evidence type="ECO:0000256" key="9">
    <source>
        <dbReference type="ARBA" id="ARBA00022960"/>
    </source>
</evidence>
<evidence type="ECO:0000313" key="19">
    <source>
        <dbReference type="Proteomes" id="UP000070394"/>
    </source>
</evidence>
<dbReference type="Pfam" id="PF08245">
    <property type="entry name" value="Mur_ligase_M"/>
    <property type="match status" value="1"/>
</dbReference>
<dbReference type="PANTHER" id="PTHR43445">
    <property type="entry name" value="UDP-N-ACETYLMURAMATE--L-ALANINE LIGASE-RELATED"/>
    <property type="match status" value="1"/>
</dbReference>
<dbReference type="GO" id="GO:0005737">
    <property type="term" value="C:cytoplasm"/>
    <property type="evidence" value="ECO:0007669"/>
    <property type="project" value="UniProtKB-SubCell"/>
</dbReference>
<dbReference type="RefSeq" id="WP_156431753.1">
    <property type="nucleotide sequence ID" value="NZ_KQ959772.1"/>
</dbReference>
<dbReference type="AlphaFoldDB" id="A0A134A0H8"/>
<dbReference type="EMBL" id="LSDA01000002">
    <property type="protein sequence ID" value="KXB61195.1"/>
    <property type="molecule type" value="Genomic_DNA"/>
</dbReference>
<feature type="binding site" evidence="14">
    <location>
        <begin position="120"/>
        <end position="126"/>
    </location>
    <ligand>
        <name>ATP</name>
        <dbReference type="ChEBI" id="CHEBI:30616"/>
    </ligand>
</feature>
<evidence type="ECO:0000256" key="13">
    <source>
        <dbReference type="ARBA" id="ARBA00047833"/>
    </source>
</evidence>
<dbReference type="Proteomes" id="UP000070394">
    <property type="component" value="Unassembled WGS sequence"/>
</dbReference>
<keyword evidence="10 14" id="KW-0573">Peptidoglycan synthesis</keyword>
<dbReference type="InterPro" id="IPR004101">
    <property type="entry name" value="Mur_ligase_C"/>
</dbReference>
<dbReference type="Pfam" id="PF01225">
    <property type="entry name" value="Mur_ligase"/>
    <property type="match status" value="1"/>
</dbReference>
<dbReference type="GO" id="GO:0071555">
    <property type="term" value="P:cell wall organization"/>
    <property type="evidence" value="ECO:0007669"/>
    <property type="project" value="UniProtKB-KW"/>
</dbReference>
<feature type="domain" description="Mur ligase C-terminal" evidence="16">
    <location>
        <begin position="319"/>
        <end position="448"/>
    </location>
</feature>
<evidence type="ECO:0000256" key="6">
    <source>
        <dbReference type="ARBA" id="ARBA00022618"/>
    </source>
</evidence>
<keyword evidence="6 14" id="KW-0132">Cell division</keyword>
<dbReference type="Pfam" id="PF02875">
    <property type="entry name" value="Mur_ligase_C"/>
    <property type="match status" value="1"/>
</dbReference>
<gene>
    <name evidence="14" type="primary">murC</name>
    <name evidence="18" type="ORF">HMPREF1866_00136</name>
</gene>
<dbReference type="STRING" id="467210.HMPREF1866_00136"/>
<comment type="function">
    <text evidence="14">Cell wall formation.</text>
</comment>
<dbReference type="InterPro" id="IPR013221">
    <property type="entry name" value="Mur_ligase_cen"/>
</dbReference>
<keyword evidence="7 14" id="KW-0547">Nucleotide-binding</keyword>
<evidence type="ECO:0000256" key="3">
    <source>
        <dbReference type="ARBA" id="ARBA00012211"/>
    </source>
</evidence>
<keyword evidence="4 14" id="KW-0963">Cytoplasm</keyword>
<accession>A0A134A0H8</accession>
<dbReference type="GO" id="GO:0008360">
    <property type="term" value="P:regulation of cell shape"/>
    <property type="evidence" value="ECO:0007669"/>
    <property type="project" value="UniProtKB-KW"/>
</dbReference>
<comment type="catalytic activity">
    <reaction evidence="13 14">
        <text>UDP-N-acetyl-alpha-D-muramate + L-alanine + ATP = UDP-N-acetyl-alpha-D-muramoyl-L-alanine + ADP + phosphate + H(+)</text>
        <dbReference type="Rhea" id="RHEA:23372"/>
        <dbReference type="ChEBI" id="CHEBI:15378"/>
        <dbReference type="ChEBI" id="CHEBI:30616"/>
        <dbReference type="ChEBI" id="CHEBI:43474"/>
        <dbReference type="ChEBI" id="CHEBI:57972"/>
        <dbReference type="ChEBI" id="CHEBI:70757"/>
        <dbReference type="ChEBI" id="CHEBI:83898"/>
        <dbReference type="ChEBI" id="CHEBI:456216"/>
        <dbReference type="EC" id="6.3.2.8"/>
    </reaction>
</comment>
<evidence type="ECO:0000259" key="15">
    <source>
        <dbReference type="Pfam" id="PF01225"/>
    </source>
</evidence>
<feature type="domain" description="Mur ligase N-terminal catalytic" evidence="15">
    <location>
        <begin position="13"/>
        <end position="112"/>
    </location>
</feature>
<keyword evidence="9 14" id="KW-0133">Cell shape</keyword>
<evidence type="ECO:0000256" key="11">
    <source>
        <dbReference type="ARBA" id="ARBA00023306"/>
    </source>
</evidence>
<dbReference type="PANTHER" id="PTHR43445:SF3">
    <property type="entry name" value="UDP-N-ACETYLMURAMATE--L-ALANINE LIGASE"/>
    <property type="match status" value="1"/>
</dbReference>
<dbReference type="GO" id="GO:0009252">
    <property type="term" value="P:peptidoglycan biosynthetic process"/>
    <property type="evidence" value="ECO:0007669"/>
    <property type="project" value="UniProtKB-UniRule"/>
</dbReference>
<keyword evidence="12 14" id="KW-0961">Cell wall biogenesis/degradation</keyword>
<evidence type="ECO:0000256" key="7">
    <source>
        <dbReference type="ARBA" id="ARBA00022741"/>
    </source>
</evidence>
<evidence type="ECO:0000256" key="10">
    <source>
        <dbReference type="ARBA" id="ARBA00022984"/>
    </source>
</evidence>
<proteinExistence type="inferred from homology"/>
<dbReference type="NCBIfam" id="TIGR01082">
    <property type="entry name" value="murC"/>
    <property type="match status" value="1"/>
</dbReference>
<evidence type="ECO:0000259" key="17">
    <source>
        <dbReference type="Pfam" id="PF08245"/>
    </source>
</evidence>
<evidence type="ECO:0000256" key="12">
    <source>
        <dbReference type="ARBA" id="ARBA00023316"/>
    </source>
</evidence>
<dbReference type="InterPro" id="IPR036565">
    <property type="entry name" value="Mur-like_cat_sf"/>
</dbReference>
<dbReference type="Gene3D" id="3.90.190.20">
    <property type="entry name" value="Mur ligase, C-terminal domain"/>
    <property type="match status" value="1"/>
</dbReference>
<evidence type="ECO:0000313" key="18">
    <source>
        <dbReference type="EMBL" id="KXB61195.1"/>
    </source>
</evidence>
<protein>
    <recommendedName>
        <fullName evidence="3 14">UDP-N-acetylmuramate--L-alanine ligase</fullName>
        <ecNumber evidence="3 14">6.3.2.8</ecNumber>
    </recommendedName>
    <alternativeName>
        <fullName evidence="14">UDP-N-acetylmuramoyl-L-alanine synthetase</fullName>
    </alternativeName>
</protein>
<dbReference type="InterPro" id="IPR036615">
    <property type="entry name" value="Mur_ligase_C_dom_sf"/>
</dbReference>
<comment type="caution">
    <text evidence="18">The sequence shown here is derived from an EMBL/GenBank/DDBJ whole genome shotgun (WGS) entry which is preliminary data.</text>
</comment>
<evidence type="ECO:0000256" key="5">
    <source>
        <dbReference type="ARBA" id="ARBA00022598"/>
    </source>
</evidence>
<evidence type="ECO:0000256" key="1">
    <source>
        <dbReference type="ARBA" id="ARBA00004496"/>
    </source>
</evidence>
<dbReference type="PATRIC" id="fig|467210.3.peg.135"/>
<organism evidence="18 19">
    <name type="scientific">Lachnoanaerobaculum saburreum</name>
    <dbReference type="NCBI Taxonomy" id="467210"/>
    <lineage>
        <taxon>Bacteria</taxon>
        <taxon>Bacillati</taxon>
        <taxon>Bacillota</taxon>
        <taxon>Clostridia</taxon>
        <taxon>Lachnospirales</taxon>
        <taxon>Lachnospiraceae</taxon>
        <taxon>Lachnoanaerobaculum</taxon>
    </lineage>
</organism>
<evidence type="ECO:0000259" key="16">
    <source>
        <dbReference type="Pfam" id="PF02875"/>
    </source>
</evidence>
<dbReference type="SUPFAM" id="SSF53244">
    <property type="entry name" value="MurD-like peptide ligases, peptide-binding domain"/>
    <property type="match status" value="1"/>
</dbReference>
<keyword evidence="8 14" id="KW-0067">ATP-binding</keyword>
<dbReference type="InterPro" id="IPR000713">
    <property type="entry name" value="Mur_ligase_N"/>
</dbReference>
<dbReference type="UniPathway" id="UPA00219"/>
<dbReference type="GO" id="GO:0005524">
    <property type="term" value="F:ATP binding"/>
    <property type="evidence" value="ECO:0007669"/>
    <property type="project" value="UniProtKB-UniRule"/>
</dbReference>
<evidence type="ECO:0000256" key="14">
    <source>
        <dbReference type="HAMAP-Rule" id="MF_00046"/>
    </source>
</evidence>
<sequence length="460" mass="51579">MILKEIRFDDIKHIYFCGIGGISMSGLARVLLEKGFEVSGSDTKANNRTKDLEDRGVKILVGQKRENISDDIDLFVYTAAIHKDNPEFIAAKEKNIKMMTRAELLGYVMSKFKESIAVSGTHGKTTTTSMLSYILLDTKLDPTISVGGIVKKIKGNIYIGKGDTFVTEACEYTNSFLELYPTVGVILNIEEDHLDFFKDLDDIRNSFKNFVKNTSPEGCIIINDKIKNNREITHGFEGNVVRYGTENSDCYATNIRYDALGYPTFDLVHKEETYEDVKLCVGGNHNIYNALAAICVAFELGVSIEDIRKGLLEFKGVDRRFEVKGKLDGITIVDDYAHHPSEISATLNIAKRYPHDRLVVVFQPHTYTRTKAFFDDFANVLKSVDEVIIAKIYPARETDNLGMSSNLLSKRINELGGNATSFDTFDEIENYLLEELKKGDLLITMGAGDILRVGEFLLGK</sequence>
<keyword evidence="11 14" id="KW-0131">Cell cycle</keyword>
<dbReference type="HAMAP" id="MF_00046">
    <property type="entry name" value="MurC"/>
    <property type="match status" value="1"/>
</dbReference>
<dbReference type="EC" id="6.3.2.8" evidence="3 14"/>
<dbReference type="InterPro" id="IPR005758">
    <property type="entry name" value="UDP-N-AcMur_Ala_ligase_MurC"/>
</dbReference>
<reference evidence="19" key="1">
    <citation type="submission" date="2016-01" db="EMBL/GenBank/DDBJ databases">
        <authorList>
            <person name="Mitreva M."/>
            <person name="Pepin K.H."/>
            <person name="Mihindukulasuriya K.A."/>
            <person name="Fulton R."/>
            <person name="Fronick C."/>
            <person name="O'Laughlin M."/>
            <person name="Miner T."/>
            <person name="Herter B."/>
            <person name="Rosa B.A."/>
            <person name="Cordes M."/>
            <person name="Tomlinson C."/>
            <person name="Wollam A."/>
            <person name="Palsikar V.B."/>
            <person name="Mardis E.R."/>
            <person name="Wilson R.K."/>
        </authorList>
    </citation>
    <scope>NUCLEOTIDE SEQUENCE [LARGE SCALE GENOMIC DNA]</scope>
    <source>
        <strain evidence="19">DNF00896</strain>
    </source>
</reference>
<evidence type="ECO:0000256" key="2">
    <source>
        <dbReference type="ARBA" id="ARBA00004752"/>
    </source>
</evidence>
<comment type="similarity">
    <text evidence="14">Belongs to the MurCDEF family.</text>
</comment>
<feature type="domain" description="Mur ligase central" evidence="17">
    <location>
        <begin position="118"/>
        <end position="297"/>
    </location>
</feature>
<evidence type="ECO:0000256" key="4">
    <source>
        <dbReference type="ARBA" id="ARBA00022490"/>
    </source>
</evidence>
<name>A0A134A0H8_9FIRM</name>
<comment type="subcellular location">
    <subcellularLocation>
        <location evidence="1 14">Cytoplasm</location>
    </subcellularLocation>
</comment>
<dbReference type="GO" id="GO:0051301">
    <property type="term" value="P:cell division"/>
    <property type="evidence" value="ECO:0007669"/>
    <property type="project" value="UniProtKB-KW"/>
</dbReference>
<keyword evidence="5 14" id="KW-0436">Ligase</keyword>
<keyword evidence="19" id="KW-1185">Reference proteome</keyword>
<dbReference type="OrthoDB" id="9804126at2"/>
<evidence type="ECO:0000256" key="8">
    <source>
        <dbReference type="ARBA" id="ARBA00022840"/>
    </source>
</evidence>
<comment type="pathway">
    <text evidence="2 14">Cell wall biogenesis; peptidoglycan biosynthesis.</text>
</comment>
<dbReference type="Gene3D" id="3.40.1190.10">
    <property type="entry name" value="Mur-like, catalytic domain"/>
    <property type="match status" value="1"/>
</dbReference>
<dbReference type="GO" id="GO:0008763">
    <property type="term" value="F:UDP-N-acetylmuramate-L-alanine ligase activity"/>
    <property type="evidence" value="ECO:0007669"/>
    <property type="project" value="UniProtKB-UniRule"/>
</dbReference>
<dbReference type="Gene3D" id="3.40.50.720">
    <property type="entry name" value="NAD(P)-binding Rossmann-like Domain"/>
    <property type="match status" value="1"/>
</dbReference>
<dbReference type="SUPFAM" id="SSF51984">
    <property type="entry name" value="MurCD N-terminal domain"/>
    <property type="match status" value="1"/>
</dbReference>
<dbReference type="SUPFAM" id="SSF53623">
    <property type="entry name" value="MurD-like peptide ligases, catalytic domain"/>
    <property type="match status" value="1"/>
</dbReference>
<dbReference type="InterPro" id="IPR050061">
    <property type="entry name" value="MurCDEF_pg_biosynth"/>
</dbReference>